<dbReference type="InParanoid" id="A0A3P7DPF2"/>
<dbReference type="OrthoDB" id="5970528at2759"/>
<protein>
    <recommendedName>
        <fullName evidence="1">SUEL-type lectin domain-containing protein</fullName>
    </recommendedName>
</protein>
<keyword evidence="3" id="KW-1185">Reference proteome</keyword>
<accession>A0A3P7DPF2</accession>
<evidence type="ECO:0000313" key="2">
    <source>
        <dbReference type="EMBL" id="VDM11353.1"/>
    </source>
</evidence>
<evidence type="ECO:0000313" key="3">
    <source>
        <dbReference type="Proteomes" id="UP000270924"/>
    </source>
</evidence>
<gene>
    <name evidence="2" type="ORF">WBA_LOCUS4739</name>
</gene>
<dbReference type="InterPro" id="IPR000922">
    <property type="entry name" value="Lectin_gal-bd_dom"/>
</dbReference>
<dbReference type="GO" id="GO:0030246">
    <property type="term" value="F:carbohydrate binding"/>
    <property type="evidence" value="ECO:0007669"/>
    <property type="project" value="InterPro"/>
</dbReference>
<reference evidence="2 3" key="1">
    <citation type="submission" date="2018-11" db="EMBL/GenBank/DDBJ databases">
        <authorList>
            <consortium name="Pathogen Informatics"/>
        </authorList>
    </citation>
    <scope>NUCLEOTIDE SEQUENCE [LARGE SCALE GENOMIC DNA]</scope>
</reference>
<feature type="domain" description="SUEL-type lectin" evidence="1">
    <location>
        <begin position="1"/>
        <end position="119"/>
    </location>
</feature>
<dbReference type="Pfam" id="PF02140">
    <property type="entry name" value="SUEL_Lectin"/>
    <property type="match status" value="1"/>
</dbReference>
<proteinExistence type="predicted"/>
<dbReference type="PROSITE" id="PS50228">
    <property type="entry name" value="SUEL_LECTIN"/>
    <property type="match status" value="1"/>
</dbReference>
<sequence>MNCDDKQRCLFVVETNRFGFDSCPGEPKYLEIVYSCIEEAQIRKRDFLVIYFDYSFIYFDYSSRCIYPWGKCSLRIYFKQIFYKQCNGHPRCSILVNNRELGDPCPNTEKYLDVEFKCSKMSDIGNQ</sequence>
<dbReference type="PANTHER" id="PTHR46780">
    <property type="entry name" value="PROTEIN EVA-1"/>
    <property type="match status" value="1"/>
</dbReference>
<name>A0A3P7DPF2_WUCBA</name>
<dbReference type="Gene3D" id="2.60.120.740">
    <property type="match status" value="2"/>
</dbReference>
<dbReference type="InterPro" id="IPR043159">
    <property type="entry name" value="Lectin_gal-bd_sf"/>
</dbReference>
<organism evidence="2 3">
    <name type="scientific">Wuchereria bancrofti</name>
    <dbReference type="NCBI Taxonomy" id="6293"/>
    <lineage>
        <taxon>Eukaryota</taxon>
        <taxon>Metazoa</taxon>
        <taxon>Ecdysozoa</taxon>
        <taxon>Nematoda</taxon>
        <taxon>Chromadorea</taxon>
        <taxon>Rhabditida</taxon>
        <taxon>Spirurina</taxon>
        <taxon>Spiruromorpha</taxon>
        <taxon>Filarioidea</taxon>
        <taxon>Onchocercidae</taxon>
        <taxon>Wuchereria</taxon>
    </lineage>
</organism>
<evidence type="ECO:0000259" key="1">
    <source>
        <dbReference type="PROSITE" id="PS50228"/>
    </source>
</evidence>
<dbReference type="Proteomes" id="UP000270924">
    <property type="component" value="Unassembled WGS sequence"/>
</dbReference>
<dbReference type="AlphaFoldDB" id="A0A3P7DPF2"/>
<dbReference type="EMBL" id="UYWW01002078">
    <property type="protein sequence ID" value="VDM11353.1"/>
    <property type="molecule type" value="Genomic_DNA"/>
</dbReference>